<evidence type="ECO:0000313" key="4">
    <source>
        <dbReference type="EMBL" id="AEI37706.1"/>
    </source>
</evidence>
<dbReference type="AlphaFoldDB" id="F8ESD1"/>
<dbReference type="Gene3D" id="3.20.20.450">
    <property type="entry name" value="EAL domain"/>
    <property type="match status" value="1"/>
</dbReference>
<dbReference type="InterPro" id="IPR029787">
    <property type="entry name" value="Nucleotide_cyclase"/>
</dbReference>
<dbReference type="Pfam" id="PF00990">
    <property type="entry name" value="GGDEF"/>
    <property type="match status" value="1"/>
</dbReference>
<dbReference type="KEGG" id="zmp:Zymop_0805"/>
<gene>
    <name evidence="4" type="ordered locus">Zymop_0805</name>
</gene>
<evidence type="ECO:0000259" key="2">
    <source>
        <dbReference type="PROSITE" id="PS50883"/>
    </source>
</evidence>
<name>F8ESD1_ZYMMT</name>
<evidence type="ECO:0000313" key="5">
    <source>
        <dbReference type="Proteomes" id="UP000000491"/>
    </source>
</evidence>
<dbReference type="CDD" id="cd01949">
    <property type="entry name" value="GGDEF"/>
    <property type="match status" value="1"/>
</dbReference>
<feature type="transmembrane region" description="Helical" evidence="1">
    <location>
        <begin position="129"/>
        <end position="149"/>
    </location>
</feature>
<feature type="transmembrane region" description="Helical" evidence="1">
    <location>
        <begin position="169"/>
        <end position="195"/>
    </location>
</feature>
<keyword evidence="1" id="KW-0472">Membrane</keyword>
<dbReference type="PATRIC" id="fig|579138.3.peg.845"/>
<feature type="transmembrane region" description="Helical" evidence="1">
    <location>
        <begin position="63"/>
        <end position="81"/>
    </location>
</feature>
<evidence type="ECO:0000256" key="1">
    <source>
        <dbReference type="SAM" id="Phobius"/>
    </source>
</evidence>
<dbReference type="PANTHER" id="PTHR33121:SF71">
    <property type="entry name" value="OXYGEN SENSOR PROTEIN DOSP"/>
    <property type="match status" value="1"/>
</dbReference>
<evidence type="ECO:0000259" key="3">
    <source>
        <dbReference type="PROSITE" id="PS50887"/>
    </source>
</evidence>
<dbReference type="RefSeq" id="WP_013934102.1">
    <property type="nucleotide sequence ID" value="NC_015709.1"/>
</dbReference>
<protein>
    <submittedName>
        <fullName evidence="4">Diguanylate cyclase/phosphodiesterase</fullName>
    </submittedName>
</protein>
<dbReference type="STRING" id="579138.Zymop_0805"/>
<dbReference type="GO" id="GO:0071111">
    <property type="term" value="F:cyclic-guanylate-specific phosphodiesterase activity"/>
    <property type="evidence" value="ECO:0007669"/>
    <property type="project" value="InterPro"/>
</dbReference>
<dbReference type="EMBL" id="CP002865">
    <property type="protein sequence ID" value="AEI37706.1"/>
    <property type="molecule type" value="Genomic_DNA"/>
</dbReference>
<dbReference type="Pfam" id="PF00563">
    <property type="entry name" value="EAL"/>
    <property type="match status" value="1"/>
</dbReference>
<dbReference type="Gene3D" id="3.30.70.270">
    <property type="match status" value="1"/>
</dbReference>
<feature type="transmembrane region" description="Helical" evidence="1">
    <location>
        <begin position="93"/>
        <end position="109"/>
    </location>
</feature>
<dbReference type="InterPro" id="IPR001633">
    <property type="entry name" value="EAL_dom"/>
</dbReference>
<dbReference type="SMART" id="SM00267">
    <property type="entry name" value="GGDEF"/>
    <property type="match status" value="1"/>
</dbReference>
<dbReference type="PROSITE" id="PS50887">
    <property type="entry name" value="GGDEF"/>
    <property type="match status" value="1"/>
</dbReference>
<organism evidence="4 5">
    <name type="scientific">Zymomonas mobilis subsp. pomaceae (strain ATCC 29192 / DSM 22645 / JCM 10191 / CCUG 17912 / NBRC 13757 / NCIMB 11200 / NRRL B-4491 / Barker I)</name>
    <dbReference type="NCBI Taxonomy" id="579138"/>
    <lineage>
        <taxon>Bacteria</taxon>
        <taxon>Pseudomonadati</taxon>
        <taxon>Pseudomonadota</taxon>
        <taxon>Alphaproteobacteria</taxon>
        <taxon>Sphingomonadales</taxon>
        <taxon>Zymomonadaceae</taxon>
        <taxon>Zymomonas</taxon>
    </lineage>
</organism>
<dbReference type="NCBIfam" id="TIGR00254">
    <property type="entry name" value="GGDEF"/>
    <property type="match status" value="1"/>
</dbReference>
<dbReference type="InterPro" id="IPR050706">
    <property type="entry name" value="Cyclic-di-GMP_PDE-like"/>
</dbReference>
<feature type="domain" description="GGDEF" evidence="3">
    <location>
        <begin position="290"/>
        <end position="423"/>
    </location>
</feature>
<dbReference type="SMART" id="SM00052">
    <property type="entry name" value="EAL"/>
    <property type="match status" value="1"/>
</dbReference>
<feature type="transmembrane region" description="Helical" evidence="1">
    <location>
        <begin position="207"/>
        <end position="228"/>
    </location>
</feature>
<dbReference type="InterPro" id="IPR000160">
    <property type="entry name" value="GGDEF_dom"/>
</dbReference>
<sequence length="688" mass="79095">MSIRDKTLSSDINNFPRYRMVLSCKAASLLDYIQTQHDNFIKLVNGYKQNIISNKFDIRSKRILTICLMFAFISANSYFLLKNLINYSTRNNVIIFLLTVSFCSMLLFGHHRQKQKAQDVLSKNPINFLCFLAQITFVTFITIPFILYIHASQNNIFSDIIFPFMPTLIFGLFCIYHFRVSSFIIFFISQIIFLLKEFNFVSQNIYFTLEGVEFFTCNIIILAVFDYYRTSSFFAFHEKTTSHRSKEIIASITQENQQAAYCDPITGLANRRQFFVDLKAINTPCKHDGIPFSVGIIDIDSFKRTNEIYGHDIGDIILDRIGHRLCLALQQQALVYRIGNDEFGFILPGNKDRNILSQQATHIVTAITHPIRVHNNNIIISCSVGCAMSYLHTADSTQIFEHADYALYHAKRGGQGQVVVFDVGHELELREMALIEQAMEKADFEKEFFPEFQPIIDAKNHRIVAFESLARWYSPSLGFISADKFISIAEQTGTITRLTPLLFEKTLKEAKKWPTSIRVCFNLSALDISTEKQIDRLIDLLTQSGIAPERIEFELTETAVMHNFTAAFMNVKKLQKTGVSIALDDFGTGYSSLSHIQSFPMNKLKIDRSFVTDLHYNNKNYKIIKSIITLCQEMNLECVVEGVECEEEVFLLSNMGIHFMQGYYYSRPMSSENVINYISKYENLDTID</sequence>
<dbReference type="PROSITE" id="PS50883">
    <property type="entry name" value="EAL"/>
    <property type="match status" value="1"/>
</dbReference>
<keyword evidence="1" id="KW-1133">Transmembrane helix</keyword>
<keyword evidence="1" id="KW-0812">Transmembrane</keyword>
<dbReference type="SUPFAM" id="SSF141868">
    <property type="entry name" value="EAL domain-like"/>
    <property type="match status" value="1"/>
</dbReference>
<dbReference type="eggNOG" id="COG5001">
    <property type="taxonomic scope" value="Bacteria"/>
</dbReference>
<reference evidence="4 5" key="1">
    <citation type="journal article" date="2011" name="J. Bacteriol.">
        <title>Genome sequence of the ethanol-producing Zymomonas mobilis subsp. pomaceae lectotype strain ATCC 29192.</title>
        <authorList>
            <person name="Kouvelis V.N."/>
            <person name="Davenport K.W."/>
            <person name="Brettin T.S."/>
            <person name="Bruce D."/>
            <person name="Detter C."/>
            <person name="Han C.S."/>
            <person name="Nolan M."/>
            <person name="Tapia R."/>
            <person name="Damoulaki A."/>
            <person name="Kyrpides N.C."/>
            <person name="Typas M.A."/>
            <person name="Pappas K.M."/>
        </authorList>
    </citation>
    <scope>NUCLEOTIDE SEQUENCE [LARGE SCALE GENOMIC DNA]</scope>
    <source>
        <strain evidence="5">ATCC 29192 / DSM 22645 / JCM 10191 / CCUG 17912 / NBRC 13757 / NCIMB 11200 / NRRL B-4491 / Barker I</strain>
    </source>
</reference>
<dbReference type="HOGENOM" id="CLU_000445_70_49_5"/>
<dbReference type="PANTHER" id="PTHR33121">
    <property type="entry name" value="CYCLIC DI-GMP PHOSPHODIESTERASE PDEF"/>
    <property type="match status" value="1"/>
</dbReference>
<dbReference type="Proteomes" id="UP000000491">
    <property type="component" value="Chromosome"/>
</dbReference>
<dbReference type="CDD" id="cd01948">
    <property type="entry name" value="EAL"/>
    <property type="match status" value="1"/>
</dbReference>
<feature type="domain" description="EAL" evidence="2">
    <location>
        <begin position="432"/>
        <end position="682"/>
    </location>
</feature>
<accession>F8ESD1</accession>
<dbReference type="InterPro" id="IPR043128">
    <property type="entry name" value="Rev_trsase/Diguanyl_cyclase"/>
</dbReference>
<proteinExistence type="predicted"/>
<dbReference type="InterPro" id="IPR035919">
    <property type="entry name" value="EAL_sf"/>
</dbReference>
<dbReference type="SUPFAM" id="SSF55073">
    <property type="entry name" value="Nucleotide cyclase"/>
    <property type="match status" value="1"/>
</dbReference>